<evidence type="ECO:0000256" key="1">
    <source>
        <dbReference type="SAM" id="Coils"/>
    </source>
</evidence>
<evidence type="ECO:0000256" key="2">
    <source>
        <dbReference type="SAM" id="MobiDB-lite"/>
    </source>
</evidence>
<proteinExistence type="predicted"/>
<dbReference type="EMBL" id="KQ965836">
    <property type="protein sequence ID" value="KXS10132.1"/>
    <property type="molecule type" value="Genomic_DNA"/>
</dbReference>
<keyword evidence="1" id="KW-0175">Coiled coil</keyword>
<sequence length="226" mass="26038">MESELRKTTADNMAKQREHEKLISRSNLYGEQRQAELEDMQRNSCEQLNEAGRERIEIAESWEKERDATLERYSRAISSLDGKIEYLQSECNQAERECACWKLEAEKLRALLSESHQRDGSTTKVEEVTTPKSQANIQTEEEIRIRLERIQSVISTKNDASSLGDLPKRELRVLQEYDDLVVSLVHTVEALMERINVLTTTNVGIGARKSSVAKRVRWDSKIVNEE</sequence>
<feature type="region of interest" description="Disordered" evidence="2">
    <location>
        <begin position="1"/>
        <end position="20"/>
    </location>
</feature>
<organism evidence="3 4">
    <name type="scientific">Gonapodya prolifera (strain JEL478)</name>
    <name type="common">Monoblepharis prolifera</name>
    <dbReference type="NCBI Taxonomy" id="1344416"/>
    <lineage>
        <taxon>Eukaryota</taxon>
        <taxon>Fungi</taxon>
        <taxon>Fungi incertae sedis</taxon>
        <taxon>Chytridiomycota</taxon>
        <taxon>Chytridiomycota incertae sedis</taxon>
        <taxon>Monoblepharidomycetes</taxon>
        <taxon>Monoblepharidales</taxon>
        <taxon>Gonapodyaceae</taxon>
        <taxon>Gonapodya</taxon>
    </lineage>
</organism>
<protein>
    <submittedName>
        <fullName evidence="3">Uncharacterized protein</fullName>
    </submittedName>
</protein>
<reference evidence="3 4" key="1">
    <citation type="journal article" date="2015" name="Genome Biol. Evol.">
        <title>Phylogenomic analyses indicate that early fungi evolved digesting cell walls of algal ancestors of land plants.</title>
        <authorList>
            <person name="Chang Y."/>
            <person name="Wang S."/>
            <person name="Sekimoto S."/>
            <person name="Aerts A.L."/>
            <person name="Choi C."/>
            <person name="Clum A."/>
            <person name="LaButti K.M."/>
            <person name="Lindquist E.A."/>
            <person name="Yee Ngan C."/>
            <person name="Ohm R.A."/>
            <person name="Salamov A.A."/>
            <person name="Grigoriev I.V."/>
            <person name="Spatafora J.W."/>
            <person name="Berbee M.L."/>
        </authorList>
    </citation>
    <scope>NUCLEOTIDE SEQUENCE [LARGE SCALE GENOMIC DNA]</scope>
    <source>
        <strain evidence="3 4">JEL478</strain>
    </source>
</reference>
<keyword evidence="4" id="KW-1185">Reference proteome</keyword>
<evidence type="ECO:0000313" key="3">
    <source>
        <dbReference type="EMBL" id="KXS10132.1"/>
    </source>
</evidence>
<accession>A0A139A072</accession>
<dbReference type="Proteomes" id="UP000070544">
    <property type="component" value="Unassembled WGS sequence"/>
</dbReference>
<evidence type="ECO:0000313" key="4">
    <source>
        <dbReference type="Proteomes" id="UP000070544"/>
    </source>
</evidence>
<gene>
    <name evidence="3" type="ORF">M427DRAFT_188433</name>
</gene>
<name>A0A139A072_GONPJ</name>
<feature type="coiled-coil region" evidence="1">
    <location>
        <begin position="77"/>
        <end position="111"/>
    </location>
</feature>
<dbReference type="AlphaFoldDB" id="A0A139A072"/>